<proteinExistence type="predicted"/>
<dbReference type="GO" id="GO:0003677">
    <property type="term" value="F:DNA binding"/>
    <property type="evidence" value="ECO:0007669"/>
    <property type="project" value="UniProtKB-KW"/>
</dbReference>
<gene>
    <name evidence="2" type="ORF">SAMN04490178_10932</name>
</gene>
<dbReference type="Proteomes" id="UP000198847">
    <property type="component" value="Unassembled WGS sequence"/>
</dbReference>
<dbReference type="Gene3D" id="1.10.260.40">
    <property type="entry name" value="lambda repressor-like DNA-binding domains"/>
    <property type="match status" value="1"/>
</dbReference>
<accession>A0A1H8UMG2</accession>
<protein>
    <submittedName>
        <fullName evidence="2">Cro/C1-type HTH DNA-binding domain-containing protein</fullName>
    </submittedName>
</protein>
<dbReference type="EMBL" id="FODY01000009">
    <property type="protein sequence ID" value="SEP04074.1"/>
    <property type="molecule type" value="Genomic_DNA"/>
</dbReference>
<keyword evidence="2" id="KW-0238">DNA-binding</keyword>
<feature type="domain" description="HTH cro/C1-type" evidence="1">
    <location>
        <begin position="14"/>
        <end position="68"/>
    </location>
</feature>
<keyword evidence="3" id="KW-1185">Reference proteome</keyword>
<dbReference type="STRING" id="112903.SAMN04490178_10932"/>
<evidence type="ECO:0000259" key="1">
    <source>
        <dbReference type="PROSITE" id="PS50943"/>
    </source>
</evidence>
<dbReference type="PROSITE" id="PS50943">
    <property type="entry name" value="HTH_CROC1"/>
    <property type="match status" value="1"/>
</dbReference>
<evidence type="ECO:0000313" key="2">
    <source>
        <dbReference type="EMBL" id="SEP04074.1"/>
    </source>
</evidence>
<dbReference type="InterPro" id="IPR010982">
    <property type="entry name" value="Lambda_DNA-bd_dom_sf"/>
</dbReference>
<dbReference type="SUPFAM" id="SSF47413">
    <property type="entry name" value="lambda repressor-like DNA-binding domains"/>
    <property type="match status" value="1"/>
</dbReference>
<organism evidence="2 3">
    <name type="scientific">Propionispora vibrioides</name>
    <dbReference type="NCBI Taxonomy" id="112903"/>
    <lineage>
        <taxon>Bacteria</taxon>
        <taxon>Bacillati</taxon>
        <taxon>Bacillota</taxon>
        <taxon>Negativicutes</taxon>
        <taxon>Selenomonadales</taxon>
        <taxon>Sporomusaceae</taxon>
        <taxon>Propionispora</taxon>
    </lineage>
</organism>
<sequence>MSDLGNKEIMSKNLKFYMEKYKKDRNQVCNDLGFKYSTFTDWVNGNKYPRIDKIEMLANYFGIQKSDLIEEKKETASLPPLTAKDEHSIQKRLESLLTDLMPGNSAIAYYDGEEPMSEDDKELLRISLENTLRLAKQMAKQKFTPKKYRK</sequence>
<dbReference type="Pfam" id="PF13443">
    <property type="entry name" value="HTH_26"/>
    <property type="match status" value="1"/>
</dbReference>
<name>A0A1H8UMG2_9FIRM</name>
<dbReference type="InterPro" id="IPR001387">
    <property type="entry name" value="Cro/C1-type_HTH"/>
</dbReference>
<evidence type="ECO:0000313" key="3">
    <source>
        <dbReference type="Proteomes" id="UP000198847"/>
    </source>
</evidence>
<dbReference type="RefSeq" id="WP_143050598.1">
    <property type="nucleotide sequence ID" value="NZ_FODY01000009.1"/>
</dbReference>
<dbReference type="OrthoDB" id="5190137at2"/>
<dbReference type="AlphaFoldDB" id="A0A1H8UMG2"/>
<reference evidence="2 3" key="1">
    <citation type="submission" date="2016-10" db="EMBL/GenBank/DDBJ databases">
        <authorList>
            <person name="de Groot N.N."/>
        </authorList>
    </citation>
    <scope>NUCLEOTIDE SEQUENCE [LARGE SCALE GENOMIC DNA]</scope>
    <source>
        <strain evidence="2 3">DSM 13305</strain>
    </source>
</reference>